<feature type="compositionally biased region" description="Acidic residues" evidence="1">
    <location>
        <begin position="112"/>
        <end position="153"/>
    </location>
</feature>
<name>A0A388M2N0_CHABU</name>
<dbReference type="Proteomes" id="UP000265515">
    <property type="component" value="Unassembled WGS sequence"/>
</dbReference>
<reference evidence="2 3" key="1">
    <citation type="journal article" date="2018" name="Cell">
        <title>The Chara Genome: Secondary Complexity and Implications for Plant Terrestrialization.</title>
        <authorList>
            <person name="Nishiyama T."/>
            <person name="Sakayama H."/>
            <person name="Vries J.D."/>
            <person name="Buschmann H."/>
            <person name="Saint-Marcoux D."/>
            <person name="Ullrich K.K."/>
            <person name="Haas F.B."/>
            <person name="Vanderstraeten L."/>
            <person name="Becker D."/>
            <person name="Lang D."/>
            <person name="Vosolsobe S."/>
            <person name="Rombauts S."/>
            <person name="Wilhelmsson P.K.I."/>
            <person name="Janitza P."/>
            <person name="Kern R."/>
            <person name="Heyl A."/>
            <person name="Rumpler F."/>
            <person name="Villalobos L.I.A.C."/>
            <person name="Clay J.M."/>
            <person name="Skokan R."/>
            <person name="Toyoda A."/>
            <person name="Suzuki Y."/>
            <person name="Kagoshima H."/>
            <person name="Schijlen E."/>
            <person name="Tajeshwar N."/>
            <person name="Catarino B."/>
            <person name="Hetherington A.J."/>
            <person name="Saltykova A."/>
            <person name="Bonnot C."/>
            <person name="Breuninger H."/>
            <person name="Symeonidi A."/>
            <person name="Radhakrishnan G.V."/>
            <person name="Van Nieuwerburgh F."/>
            <person name="Deforce D."/>
            <person name="Chang C."/>
            <person name="Karol K.G."/>
            <person name="Hedrich R."/>
            <person name="Ulvskov P."/>
            <person name="Glockner G."/>
            <person name="Delwiche C.F."/>
            <person name="Petrasek J."/>
            <person name="Van de Peer Y."/>
            <person name="Friml J."/>
            <person name="Beilby M."/>
            <person name="Dolan L."/>
            <person name="Kohara Y."/>
            <person name="Sugano S."/>
            <person name="Fujiyama A."/>
            <person name="Delaux P.-M."/>
            <person name="Quint M."/>
            <person name="TheiBen G."/>
            <person name="Hagemann M."/>
            <person name="Harholt J."/>
            <person name="Dunand C."/>
            <person name="Zachgo S."/>
            <person name="Langdale J."/>
            <person name="Maumus F."/>
            <person name="Straeten D.V.D."/>
            <person name="Gould S.B."/>
            <person name="Rensing S.A."/>
        </authorList>
    </citation>
    <scope>NUCLEOTIDE SEQUENCE [LARGE SCALE GENOMIC DNA]</scope>
    <source>
        <strain evidence="2 3">S276</strain>
    </source>
</reference>
<dbReference type="AlphaFoldDB" id="A0A388M2N0"/>
<evidence type="ECO:0000313" key="2">
    <source>
        <dbReference type="EMBL" id="GBG88742.1"/>
    </source>
</evidence>
<protein>
    <submittedName>
        <fullName evidence="2">Uncharacterized protein</fullName>
    </submittedName>
</protein>
<organism evidence="2 3">
    <name type="scientific">Chara braunii</name>
    <name type="common">Braun's stonewort</name>
    <dbReference type="NCBI Taxonomy" id="69332"/>
    <lineage>
        <taxon>Eukaryota</taxon>
        <taxon>Viridiplantae</taxon>
        <taxon>Streptophyta</taxon>
        <taxon>Charophyceae</taxon>
        <taxon>Charales</taxon>
        <taxon>Characeae</taxon>
        <taxon>Chara</taxon>
    </lineage>
</organism>
<dbReference type="Gramene" id="GBG88742">
    <property type="protein sequence ID" value="GBG88742"/>
    <property type="gene ID" value="CBR_g48272"/>
</dbReference>
<evidence type="ECO:0000256" key="1">
    <source>
        <dbReference type="SAM" id="MobiDB-lite"/>
    </source>
</evidence>
<sequence>MNPGKETQAWGRKDGGTESTSQEPRTKNKGPENPPSDLATRTDQGSGVAVSGEKSQGDQGKTRAPTYKEVLKSSPPPMHEKGRSEPPSPQIIGFEDRLMESAQKSDGKQPSEDSDTDMKDEEERDEEEEEREEEEEEEEEEDFEEEEEDEEEEGLTRKVTPPAPEPSLETGKAADILTHLEEPESK</sequence>
<gene>
    <name evidence="2" type="ORF">CBR_g48272</name>
</gene>
<proteinExistence type="predicted"/>
<evidence type="ECO:0000313" key="3">
    <source>
        <dbReference type="Proteomes" id="UP000265515"/>
    </source>
</evidence>
<accession>A0A388M2N0</accession>
<feature type="region of interest" description="Disordered" evidence="1">
    <location>
        <begin position="1"/>
        <end position="186"/>
    </location>
</feature>
<comment type="caution">
    <text evidence="2">The sequence shown here is derived from an EMBL/GenBank/DDBJ whole genome shotgun (WGS) entry which is preliminary data.</text>
</comment>
<dbReference type="EMBL" id="BFEA01000691">
    <property type="protein sequence ID" value="GBG88742.1"/>
    <property type="molecule type" value="Genomic_DNA"/>
</dbReference>
<feature type="compositionally biased region" description="Basic and acidic residues" evidence="1">
    <location>
        <begin position="94"/>
        <end position="111"/>
    </location>
</feature>
<keyword evidence="3" id="KW-1185">Reference proteome</keyword>